<dbReference type="AlphaFoldDB" id="A0A5C0ASE8"/>
<keyword evidence="1" id="KW-0472">Membrane</keyword>
<proteinExistence type="predicted"/>
<keyword evidence="3" id="KW-1185">Reference proteome</keyword>
<keyword evidence="1" id="KW-1133">Transmembrane helix</keyword>
<dbReference type="Proteomes" id="UP000325161">
    <property type="component" value="Chromosome"/>
</dbReference>
<feature type="transmembrane region" description="Helical" evidence="1">
    <location>
        <begin position="6"/>
        <end position="26"/>
    </location>
</feature>
<dbReference type="RefSeq" id="WP_148813133.1">
    <property type="nucleotide sequence ID" value="NZ_CP043046.1"/>
</dbReference>
<name>A0A5C0ASE8_9BURK</name>
<dbReference type="KEGG" id="pacr:FXN63_04215"/>
<organism evidence="2 3">
    <name type="scientific">Pigmentiphaga aceris</name>
    <dbReference type="NCBI Taxonomy" id="1940612"/>
    <lineage>
        <taxon>Bacteria</taxon>
        <taxon>Pseudomonadati</taxon>
        <taxon>Pseudomonadota</taxon>
        <taxon>Betaproteobacteria</taxon>
        <taxon>Burkholderiales</taxon>
        <taxon>Alcaligenaceae</taxon>
        <taxon>Pigmentiphaga</taxon>
    </lineage>
</organism>
<dbReference type="EMBL" id="CP043046">
    <property type="protein sequence ID" value="QEI05128.1"/>
    <property type="molecule type" value="Genomic_DNA"/>
</dbReference>
<keyword evidence="1" id="KW-0812">Transmembrane</keyword>
<evidence type="ECO:0000256" key="1">
    <source>
        <dbReference type="SAM" id="Phobius"/>
    </source>
</evidence>
<evidence type="ECO:0000313" key="3">
    <source>
        <dbReference type="Proteomes" id="UP000325161"/>
    </source>
</evidence>
<evidence type="ECO:0000313" key="2">
    <source>
        <dbReference type="EMBL" id="QEI05128.1"/>
    </source>
</evidence>
<accession>A0A5C0ASE8</accession>
<feature type="transmembrane region" description="Helical" evidence="1">
    <location>
        <begin position="71"/>
        <end position="93"/>
    </location>
</feature>
<protein>
    <submittedName>
        <fullName evidence="2">Uncharacterized protein</fullName>
    </submittedName>
</protein>
<reference evidence="2 3" key="1">
    <citation type="submission" date="2019-08" db="EMBL/GenBank/DDBJ databases">
        <title>Amphibian skin-associated Pigmentiphaga: genome sequence and occurrence across geography and hosts.</title>
        <authorList>
            <person name="Bletz M.C."/>
            <person name="Bunk B."/>
            <person name="Sproeer C."/>
            <person name="Biwer P."/>
            <person name="Reiter S."/>
            <person name="Rabemananjara F.C.E."/>
            <person name="Schulz S."/>
            <person name="Overmann J."/>
            <person name="Vences M."/>
        </authorList>
    </citation>
    <scope>NUCLEOTIDE SEQUENCE [LARGE SCALE GENOMIC DNA]</scope>
    <source>
        <strain evidence="2 3">Mada1488</strain>
    </source>
</reference>
<gene>
    <name evidence="2" type="ORF">FXN63_04215</name>
</gene>
<sequence>MDFLIYTTILLCLLCAGWFVDSRSVLLKSLRKGHRKARQYGQADSDRQQGLPNEEAENFQFGATAQWKAKLAYYAAIVTVTLSLIIFSIWSIIQSVSFLDAFSA</sequence>